<evidence type="ECO:0000256" key="12">
    <source>
        <dbReference type="ARBA" id="ARBA00022842"/>
    </source>
</evidence>
<dbReference type="GO" id="GO:0006351">
    <property type="term" value="P:DNA-templated transcription"/>
    <property type="evidence" value="ECO:0007669"/>
    <property type="project" value="InterPro"/>
</dbReference>
<dbReference type="Gene3D" id="3.30.70.2850">
    <property type="match status" value="1"/>
</dbReference>
<comment type="subunit">
    <text evidence="16">Component of the RNA polymerase I (Pol I) complex consisting of 13 subunits: a ten-subunit catalytic core composed of POLR1A/RPA1, POLR1B/RPA2, POLR1C/RPAC1, POLR1D/RPAC2, POLR1H/RPA12, POLR2E/RPABC1, POLR2F/RPABC2, POLR2H/RPABC3, POLR2K/RPABC4 and POLR2L/RPABC5; a mobile stalk subunit POLR1F/RPA43 protruding from the core and additional subunits homologous to general transcription factors POLR1E/RPA49 and POLR1G/RPA34. Part of Pol I pre-initiation complex (PIC), in which Pol I core assembles with RRN3 and promoter-bound UTBF and SL1/TIF-IB complex. Interacts (via dock II domain) with TOP2A; this interaction may assist Pol I transcription initiation by releasing supercoils occurring during DNA unwinding. Interacts with CAVIN1; this interaction induces the dissociation of Pol I complex paused at rDNA terminator sequences. Interacts with MYO1C. Interacts with ERBB2. Interacts with DDX11. Interacts with RECQL5.</text>
</comment>
<evidence type="ECO:0000256" key="1">
    <source>
        <dbReference type="ARBA" id="ARBA00001946"/>
    </source>
</evidence>
<comment type="cofactor">
    <cofactor evidence="1">
        <name>Mg(2+)</name>
        <dbReference type="ChEBI" id="CHEBI:18420"/>
    </cofactor>
</comment>
<reference evidence="20" key="1">
    <citation type="submission" date="2020-02" db="EMBL/GenBank/DDBJ databases">
        <title>Bird 10,000 Genomes (B10K) Project - Family phase.</title>
        <authorList>
            <person name="Zhang G."/>
        </authorList>
    </citation>
    <scope>NUCLEOTIDE SEQUENCE</scope>
    <source>
        <strain evidence="20">B10K-DU-002-37</strain>
        <tissue evidence="20">Muscle</tissue>
    </source>
</reference>
<dbReference type="GO" id="GO:0003677">
    <property type="term" value="F:DNA binding"/>
    <property type="evidence" value="ECO:0007669"/>
    <property type="project" value="InterPro"/>
</dbReference>
<dbReference type="Gene3D" id="1.10.357.120">
    <property type="match status" value="1"/>
</dbReference>
<evidence type="ECO:0000256" key="14">
    <source>
        <dbReference type="ARBA" id="ARBA00023242"/>
    </source>
</evidence>
<dbReference type="InterPro" id="IPR000722">
    <property type="entry name" value="RNA_pol_asu"/>
</dbReference>
<dbReference type="Gene3D" id="2.40.40.20">
    <property type="match status" value="1"/>
</dbReference>
<keyword evidence="11" id="KW-0862">Zinc</keyword>
<dbReference type="InterPro" id="IPR007080">
    <property type="entry name" value="RNA_pol_Rpb1_1"/>
</dbReference>
<dbReference type="InterPro" id="IPR015699">
    <property type="entry name" value="DNA-dir_RNA_pol1_lsu_N"/>
</dbReference>
<dbReference type="Gene3D" id="4.10.860.120">
    <property type="entry name" value="RNA polymerase II, clamp domain"/>
    <property type="match status" value="1"/>
</dbReference>
<dbReference type="CDD" id="cd01435">
    <property type="entry name" value="RNAP_I_RPA1_N"/>
    <property type="match status" value="1"/>
</dbReference>
<gene>
    <name evidence="20" type="primary">Polr1a</name>
    <name evidence="20" type="ORF">TRILEU_R05573</name>
</gene>
<feature type="compositionally biased region" description="Basic and acidic residues" evidence="18">
    <location>
        <begin position="1420"/>
        <end position="1429"/>
    </location>
</feature>
<keyword evidence="10" id="KW-0479">Metal-binding</keyword>
<dbReference type="PANTHER" id="PTHR19376">
    <property type="entry name" value="DNA-DIRECTED RNA POLYMERASE"/>
    <property type="match status" value="1"/>
</dbReference>
<comment type="function">
    <text evidence="17">DNA-dependent RNA polymerase catalyzes the transcription of DNA into RNA using the four ribonucleoside triphosphates as substrates.</text>
</comment>
<keyword evidence="7" id="KW-0597">Phosphoprotein</keyword>
<name>A0A852IBC0_9PICI</name>
<dbReference type="GO" id="GO:0005736">
    <property type="term" value="C:RNA polymerase I complex"/>
    <property type="evidence" value="ECO:0007669"/>
    <property type="project" value="TreeGrafter"/>
</dbReference>
<dbReference type="Gene3D" id="6.10.250.2940">
    <property type="match status" value="1"/>
</dbReference>
<evidence type="ECO:0000256" key="5">
    <source>
        <dbReference type="ARBA" id="ARBA00022454"/>
    </source>
</evidence>
<dbReference type="InterPro" id="IPR044893">
    <property type="entry name" value="RNA_pol_Rpb1_clamp_domain"/>
</dbReference>
<dbReference type="Proteomes" id="UP000627253">
    <property type="component" value="Unassembled WGS sequence"/>
</dbReference>
<dbReference type="GO" id="GO:0003899">
    <property type="term" value="F:DNA-directed RNA polymerase activity"/>
    <property type="evidence" value="ECO:0007669"/>
    <property type="project" value="UniProtKB-EC"/>
</dbReference>
<keyword evidence="5" id="KW-0158">Chromosome</keyword>
<keyword evidence="9 17" id="KW-0548">Nucleotidyltransferase</keyword>
<dbReference type="InterPro" id="IPR038120">
    <property type="entry name" value="Rpb1_funnel_sf"/>
</dbReference>
<evidence type="ECO:0000256" key="3">
    <source>
        <dbReference type="ARBA" id="ARBA00004604"/>
    </source>
</evidence>
<dbReference type="FunFam" id="1.10.274.100:FF:000004">
    <property type="entry name" value="DNA-directed RNA polymerase subunit"/>
    <property type="match status" value="1"/>
</dbReference>
<evidence type="ECO:0000256" key="17">
    <source>
        <dbReference type="RuleBase" id="RU004279"/>
    </source>
</evidence>
<keyword evidence="14" id="KW-0539">Nucleus</keyword>
<dbReference type="EMBL" id="WAAF01002561">
    <property type="protein sequence ID" value="NXX39462.1"/>
    <property type="molecule type" value="Genomic_DNA"/>
</dbReference>
<dbReference type="FunFam" id="2.40.40.20:FF:000019">
    <property type="entry name" value="DNA-directed RNA polymerase II subunit RPB1"/>
    <property type="match status" value="1"/>
</dbReference>
<dbReference type="InterPro" id="IPR007081">
    <property type="entry name" value="RNA_pol_Rpb1_5"/>
</dbReference>
<evidence type="ECO:0000256" key="7">
    <source>
        <dbReference type="ARBA" id="ARBA00022553"/>
    </source>
</evidence>
<feature type="compositionally biased region" description="Acidic residues" evidence="18">
    <location>
        <begin position="1430"/>
        <end position="1441"/>
    </location>
</feature>
<dbReference type="CDD" id="cd02735">
    <property type="entry name" value="RNAP_I_Rpa1_C"/>
    <property type="match status" value="1"/>
</dbReference>
<dbReference type="InterPro" id="IPR006592">
    <property type="entry name" value="RNA_pol_N"/>
</dbReference>
<comment type="catalytic activity">
    <reaction evidence="15">
        <text>RNA(n) + a ribonucleoside 5'-triphosphate = RNA(n+1) + diphosphate</text>
        <dbReference type="Rhea" id="RHEA:21248"/>
        <dbReference type="Rhea" id="RHEA-COMP:14527"/>
        <dbReference type="Rhea" id="RHEA-COMP:17342"/>
        <dbReference type="ChEBI" id="CHEBI:33019"/>
        <dbReference type="ChEBI" id="CHEBI:61557"/>
        <dbReference type="ChEBI" id="CHEBI:140395"/>
        <dbReference type="EC" id="2.7.7.6"/>
    </reaction>
    <physiologicalReaction direction="left-to-right" evidence="15">
        <dbReference type="Rhea" id="RHEA:21249"/>
    </physiologicalReaction>
</comment>
<dbReference type="SMART" id="SM00663">
    <property type="entry name" value="RPOLA_N"/>
    <property type="match status" value="1"/>
</dbReference>
<evidence type="ECO:0000259" key="19">
    <source>
        <dbReference type="SMART" id="SM00663"/>
    </source>
</evidence>
<evidence type="ECO:0000256" key="16">
    <source>
        <dbReference type="ARBA" id="ARBA00065144"/>
    </source>
</evidence>
<comment type="similarity">
    <text evidence="4 17">Belongs to the RNA polymerase beta' chain family.</text>
</comment>
<feature type="compositionally biased region" description="Basic and acidic residues" evidence="18">
    <location>
        <begin position="1383"/>
        <end position="1395"/>
    </location>
</feature>
<feature type="domain" description="RNA polymerase N-terminal" evidence="19">
    <location>
        <begin position="307"/>
        <end position="653"/>
    </location>
</feature>
<dbReference type="InterPro" id="IPR007083">
    <property type="entry name" value="RNA_pol_Rpb1_4"/>
</dbReference>
<dbReference type="Pfam" id="PF00623">
    <property type="entry name" value="RNA_pol_Rpb1_2"/>
    <property type="match status" value="1"/>
</dbReference>
<comment type="caution">
    <text evidence="20">The sequence shown here is derived from an EMBL/GenBank/DDBJ whole genome shotgun (WGS) entry which is preliminary data.</text>
</comment>
<evidence type="ECO:0000313" key="21">
    <source>
        <dbReference type="Proteomes" id="UP000627253"/>
    </source>
</evidence>
<sequence>LFFSFDFRKLSVKQITNAQYLDSVGNPAANGLYDLALGPPHSREVCATCMQNFSNCPGHFGHIELPLTVYNPLFFDKLYLLIRGSCLNCHMLTCTRAVVHLLLSQLKVLEKGLLHAVHDLEVVLNRASTVCFSTPFCVDCPATRELCQQLSFSFFQFLEQCADATSSEIEEELNRHVQEILESHQLREQCSNVKNVCECRNKLIAEFWKTHMTSRKCPHCKSRRSMVRKEHNSKLTVTYPSSVYPQAGEKGLDEPAALDDSQLGKRGYLTPITAKQYIVALWKNEGFFLCYLFPGMDPQKNSGFTPDMFFLDLLVVPPSRYRPVNRLGERLFTNGQTVNLLAVLKEAKLIQKLLLFMAKEQCQPLKLPEEMQTEAGEKDEALDRSILTAIPGQSLADKLYNTWIRLQSYVNIVFDSDMDRLATEKYPGIRQLLEKKEGLFRKHMMGKRVDFAARSVICPDMYIGTNEIGIPMVFATKLTYPQPVTPWNVKELRQAVINGPTAHPGASMVINEDGSRTVLSATSLTQREAIAKQLLTPSSGAPQSGMKIVCRHIRNGDVLLLNRQPTLHRPSIQAHRARILPGEKVLRLHYANCKAYNADFDGDEMNAHFPQSELGRAEAYTLAFTDEQYLVPKDGKPLPGLIQDHMISGVSMTIRGCCFTREQYMELVYRGLTDKTGRIKTFPPAIMKPQRLWTGKQVVSTLLINIIPENHVPLNLTGKAKIGGRAWVKGLANRCLNLDSMCESQVVIRNGELLCGVLDKAHFGSSAYGLVHCCYELYGGATSGKVLTCLGRLFTAYLQLYRGFTMGIEDILVQPEADEKRQKIIERSQQGGVGAVRAALNLPERASCEEVQGKWQDAHLCKDQRDFNMVDLKFKEEVNNYNNEVNKVCMPHGLHRRFPENNLQLMVQSGAKGSTVNTMQISCLLGQIELEGRRPPLMASGKSLPCFQPYDFSPSSGGFVTGRFLTGIKPSEFFFHCMAGREGLVDTAVKTSRSGYLQRCIIKHLEGLVVQYDLTVRDSDGSVVQFLYGEDGLDIPKTQFLQPEQFPFVADNYEVIQKTNHLDEALARMESHHANQQFKAIKKWQHRHQSSVQREGGFLMFSQKKLAGVKAQTAGGEIRNGRDPATLQVLQMWYDLDEKKRRKYLKKAAKCPDPSLGVWRPDTHFASVSETFEKGVADYVSKWESESRRSCVHPALSADRLKDLLYLKWQRSLCDPGEAVGLLAAQSIGEPSTQMTLNTFHFAGRGEMNVTLGIPRLREILLVAGANIKTPTMSVPVFSTKKALKKVKQLKKQLTRVCLAEVLQKVEIEESLRLKCKQNRHRLCKVRFQFLPHEHYREEKCVKPRQILHFMETRFFKLLLEAIKKKSAKMESFTAVSARKAVHKDLDSDQDKVQNDQEAAAEEEENIVDAEADEGDGDATEAKQRKKQEEEVDYESDEEKGEENRDDNLEDDDADSEKEEEPPGAEDQNGAADESQHLSFVAQTKRERGHLAQSAQLRVNAVLDSHPSIQDYSFDTENELWCEVSLALPLLKVYFDLSSLLLSLARSAVIHEVKGITRCLLNEGTTPHGGKELLLHTEGINLAELFRYSDILDLNRLYCNDIHAMAKNYGIESALRVIVKEIKDVFAVYGIVVDPRHLSLVADYMCFEGFYKALNRIGIQSNSSPLQQMTFETSYKFLKEATMMGAHDELRSPSACLVVGKVVKGGTGLFDLKQPLR</sequence>
<evidence type="ECO:0000256" key="9">
    <source>
        <dbReference type="ARBA" id="ARBA00022695"/>
    </source>
</evidence>
<keyword evidence="6 17" id="KW-0240">DNA-directed RNA polymerase</keyword>
<proteinExistence type="inferred from homology"/>
<dbReference type="FunFam" id="3.30.1490.180:FF:000003">
    <property type="entry name" value="DNA-directed RNA polymerase subunit"/>
    <property type="match status" value="1"/>
</dbReference>
<evidence type="ECO:0000256" key="8">
    <source>
        <dbReference type="ARBA" id="ARBA00022679"/>
    </source>
</evidence>
<dbReference type="Gene3D" id="1.10.132.30">
    <property type="match status" value="1"/>
</dbReference>
<evidence type="ECO:0000256" key="15">
    <source>
        <dbReference type="ARBA" id="ARBA00047768"/>
    </source>
</evidence>
<dbReference type="InterPro" id="IPR047107">
    <property type="entry name" value="DNA-dir_RNA_pol1_lsu_C"/>
</dbReference>
<evidence type="ECO:0000256" key="2">
    <source>
        <dbReference type="ARBA" id="ARBA00004286"/>
    </source>
</evidence>
<dbReference type="InterPro" id="IPR007066">
    <property type="entry name" value="RNA_pol_Rpb1_3"/>
</dbReference>
<dbReference type="Pfam" id="PF04983">
    <property type="entry name" value="RNA_pol_Rpb1_3"/>
    <property type="match status" value="1"/>
</dbReference>
<dbReference type="PANTHER" id="PTHR19376:SF11">
    <property type="entry name" value="DNA-DIRECTED RNA POLYMERASE I SUBUNIT RPA1"/>
    <property type="match status" value="1"/>
</dbReference>
<dbReference type="Pfam" id="PF04998">
    <property type="entry name" value="RNA_pol_Rpb1_5"/>
    <property type="match status" value="1"/>
</dbReference>
<feature type="compositionally biased region" description="Acidic residues" evidence="18">
    <location>
        <begin position="1399"/>
        <end position="1419"/>
    </location>
</feature>
<accession>A0A852IBC0</accession>
<evidence type="ECO:0000256" key="10">
    <source>
        <dbReference type="ARBA" id="ARBA00022723"/>
    </source>
</evidence>
<dbReference type="GO" id="GO:0046872">
    <property type="term" value="F:metal ion binding"/>
    <property type="evidence" value="ECO:0007669"/>
    <property type="project" value="UniProtKB-KW"/>
</dbReference>
<organism evidence="20 21">
    <name type="scientific">Tricholaema leucomelas</name>
    <name type="common">pied barbet</name>
    <dbReference type="NCBI Taxonomy" id="240729"/>
    <lineage>
        <taxon>Eukaryota</taxon>
        <taxon>Metazoa</taxon>
        <taxon>Chordata</taxon>
        <taxon>Craniata</taxon>
        <taxon>Vertebrata</taxon>
        <taxon>Euteleostomi</taxon>
        <taxon>Archelosauria</taxon>
        <taxon>Archosauria</taxon>
        <taxon>Dinosauria</taxon>
        <taxon>Saurischia</taxon>
        <taxon>Theropoda</taxon>
        <taxon>Coelurosauria</taxon>
        <taxon>Aves</taxon>
        <taxon>Neognathae</taxon>
        <taxon>Neoaves</taxon>
        <taxon>Telluraves</taxon>
        <taxon>Coraciimorphae</taxon>
        <taxon>Piciformes</taxon>
        <taxon>Lybiidae</taxon>
        <taxon>Tricholaema lacrymosa</taxon>
    </lineage>
</organism>
<comment type="subcellular location">
    <subcellularLocation>
        <location evidence="2">Chromosome</location>
    </subcellularLocation>
    <subcellularLocation>
        <location evidence="3">Nucleus</location>
        <location evidence="3">Nucleolus</location>
    </subcellularLocation>
</comment>
<evidence type="ECO:0000256" key="4">
    <source>
        <dbReference type="ARBA" id="ARBA00006460"/>
    </source>
</evidence>
<dbReference type="FunFam" id="1.10.132.30:FF:000004">
    <property type="entry name" value="DNA-directed RNA polymerase subunit"/>
    <property type="match status" value="1"/>
</dbReference>
<evidence type="ECO:0000256" key="6">
    <source>
        <dbReference type="ARBA" id="ARBA00022478"/>
    </source>
</evidence>
<dbReference type="Pfam" id="PF04997">
    <property type="entry name" value="RNA_pol_Rpb1_1"/>
    <property type="match status" value="1"/>
</dbReference>
<dbReference type="OrthoDB" id="270392at2759"/>
<dbReference type="GO" id="GO:0005694">
    <property type="term" value="C:chromosome"/>
    <property type="evidence" value="ECO:0007669"/>
    <property type="project" value="UniProtKB-SubCell"/>
</dbReference>
<keyword evidence="21" id="KW-1185">Reference proteome</keyword>
<evidence type="ECO:0000256" key="11">
    <source>
        <dbReference type="ARBA" id="ARBA00022833"/>
    </source>
</evidence>
<keyword evidence="8 17" id="KW-0808">Transferase</keyword>
<protein>
    <recommendedName>
        <fullName evidence="17">DNA-directed RNA polymerase subunit</fullName>
        <ecNumber evidence="17">2.7.7.6</ecNumber>
    </recommendedName>
</protein>
<evidence type="ECO:0000256" key="18">
    <source>
        <dbReference type="SAM" id="MobiDB-lite"/>
    </source>
</evidence>
<keyword evidence="12" id="KW-0460">Magnesium</keyword>
<dbReference type="InterPro" id="IPR042102">
    <property type="entry name" value="RNA_pol_Rpb1_3_sf"/>
</dbReference>
<dbReference type="Pfam" id="PF05000">
    <property type="entry name" value="RNA_pol_Rpb1_4"/>
    <property type="match status" value="1"/>
</dbReference>
<evidence type="ECO:0000313" key="20">
    <source>
        <dbReference type="EMBL" id="NXX39462.1"/>
    </source>
</evidence>
<dbReference type="SUPFAM" id="SSF64484">
    <property type="entry name" value="beta and beta-prime subunits of DNA dependent RNA-polymerase"/>
    <property type="match status" value="1"/>
</dbReference>
<feature type="non-terminal residue" evidence="20">
    <location>
        <position position="1"/>
    </location>
</feature>
<feature type="compositionally biased region" description="Acidic residues" evidence="18">
    <location>
        <begin position="1448"/>
        <end position="1464"/>
    </location>
</feature>
<evidence type="ECO:0000256" key="13">
    <source>
        <dbReference type="ARBA" id="ARBA00023163"/>
    </source>
</evidence>
<dbReference type="Gene3D" id="3.30.1490.180">
    <property type="entry name" value="RNA polymerase ii"/>
    <property type="match status" value="1"/>
</dbReference>
<dbReference type="Gene3D" id="1.10.274.100">
    <property type="entry name" value="RNA polymerase Rpb1, domain 3"/>
    <property type="match status" value="1"/>
</dbReference>
<keyword evidence="13 17" id="KW-0804">Transcription</keyword>
<dbReference type="FunFam" id="4.10.860.120:FF:000006">
    <property type="entry name" value="DNA-directed RNA polymerase subunit"/>
    <property type="match status" value="1"/>
</dbReference>
<feature type="region of interest" description="Disordered" evidence="18">
    <location>
        <begin position="1383"/>
        <end position="1474"/>
    </location>
</feature>
<feature type="non-terminal residue" evidence="20">
    <location>
        <position position="1717"/>
    </location>
</feature>
<dbReference type="EC" id="2.7.7.6" evidence="17"/>
<dbReference type="InterPro" id="IPR045867">
    <property type="entry name" value="DNA-dir_RpoC_beta_prime"/>
</dbReference>